<evidence type="ECO:0000313" key="3">
    <source>
        <dbReference type="Proteomes" id="UP000799764"/>
    </source>
</evidence>
<gene>
    <name evidence="2" type="ORF">P171DRAFT_481341</name>
</gene>
<dbReference type="EMBL" id="MU001495">
    <property type="protein sequence ID" value="KAF2448259.1"/>
    <property type="molecule type" value="Genomic_DNA"/>
</dbReference>
<evidence type="ECO:0000313" key="2">
    <source>
        <dbReference type="EMBL" id="KAF2448259.1"/>
    </source>
</evidence>
<evidence type="ECO:0000256" key="1">
    <source>
        <dbReference type="SAM" id="MobiDB-lite"/>
    </source>
</evidence>
<comment type="caution">
    <text evidence="2">The sequence shown here is derived from an EMBL/GenBank/DDBJ whole genome shotgun (WGS) entry which is preliminary data.</text>
</comment>
<name>A0A9P4PSR0_9PLEO</name>
<organism evidence="2 3">
    <name type="scientific">Karstenula rhodostoma CBS 690.94</name>
    <dbReference type="NCBI Taxonomy" id="1392251"/>
    <lineage>
        <taxon>Eukaryota</taxon>
        <taxon>Fungi</taxon>
        <taxon>Dikarya</taxon>
        <taxon>Ascomycota</taxon>
        <taxon>Pezizomycotina</taxon>
        <taxon>Dothideomycetes</taxon>
        <taxon>Pleosporomycetidae</taxon>
        <taxon>Pleosporales</taxon>
        <taxon>Massarineae</taxon>
        <taxon>Didymosphaeriaceae</taxon>
        <taxon>Karstenula</taxon>
    </lineage>
</organism>
<accession>A0A9P4PSR0</accession>
<keyword evidence="3" id="KW-1185">Reference proteome</keyword>
<dbReference type="OrthoDB" id="10254945at2759"/>
<dbReference type="Proteomes" id="UP000799764">
    <property type="component" value="Unassembled WGS sequence"/>
</dbReference>
<feature type="region of interest" description="Disordered" evidence="1">
    <location>
        <begin position="124"/>
        <end position="148"/>
    </location>
</feature>
<sequence>MAQPQPESGSSRKNTLQSISLDNRQLISLVHEFLLARGGVASTDLILDNFRESFRAVPYFIDEFSTALNTIAIIQMDKANDTEEWKLKPEWSLPAPVLSPEDIPMIDRQTLFRILLPLDASRGNGSGSKHLKRKGVPPEISSSNPSAAKLHPRIRHSTLLEVTALLSRHSTNCQWYQDTKTLLADPRTSEAVDPAQVPRVDQSQILRVMEMVAQRSRLNAAVKFLPMPDELTNSIHPVLARPRWPDLNDQHWHILQPALRLASMFLTVPTCWEWFEHVSTGVVKQDHKGRRFIDPPSQPLTKEQRQEVVEGILSKIAKSTLFFCADTKKPNATAGTVRKGYASMDIDLYNPKATRIVISHDYILSQYGSSVSTRVPYLIKIFFMAKTLLHEIAHVFYNTSHRFVSRNGGEPSFARHGPLSRVREMGYSYEQDTFGHCLNGLWSPTGSPLGLFEQSLANLSDFYPGQVDVGSTEIDDLVQHLMPITWVQKWYLRSTWDKVAQEGLGFMRDEASSYAIRHKKNYPIPGWCITYNTSSHEEDVFAVAWPYASVYTQKGVLGIHINVAHSEMENEHGYTIQEKEFALAWETTYSRINVKALLTDRVVCSKHEKRKWEEDTAFPYNITGKKHKLKEPEDRFISNYALLENHTVGAFHKASVGAFGQLDAEVLAAEFADFCEEEARRNALLKVFDKLSVEQLIPDVATTMQSGDVHEHKPFSICDVMLDVDEKRLLKRGHLKGDINGLISPADEGYLIM</sequence>
<reference evidence="2" key="1">
    <citation type="journal article" date="2020" name="Stud. Mycol.">
        <title>101 Dothideomycetes genomes: a test case for predicting lifestyles and emergence of pathogens.</title>
        <authorList>
            <person name="Haridas S."/>
            <person name="Albert R."/>
            <person name="Binder M."/>
            <person name="Bloem J."/>
            <person name="Labutti K."/>
            <person name="Salamov A."/>
            <person name="Andreopoulos B."/>
            <person name="Baker S."/>
            <person name="Barry K."/>
            <person name="Bills G."/>
            <person name="Bluhm B."/>
            <person name="Cannon C."/>
            <person name="Castanera R."/>
            <person name="Culley D."/>
            <person name="Daum C."/>
            <person name="Ezra D."/>
            <person name="Gonzalez J."/>
            <person name="Henrissat B."/>
            <person name="Kuo A."/>
            <person name="Liang C."/>
            <person name="Lipzen A."/>
            <person name="Lutzoni F."/>
            <person name="Magnuson J."/>
            <person name="Mondo S."/>
            <person name="Nolan M."/>
            <person name="Ohm R."/>
            <person name="Pangilinan J."/>
            <person name="Park H.-J."/>
            <person name="Ramirez L."/>
            <person name="Alfaro M."/>
            <person name="Sun H."/>
            <person name="Tritt A."/>
            <person name="Yoshinaga Y."/>
            <person name="Zwiers L.-H."/>
            <person name="Turgeon B."/>
            <person name="Goodwin S."/>
            <person name="Spatafora J."/>
            <person name="Crous P."/>
            <person name="Grigoriev I."/>
        </authorList>
    </citation>
    <scope>NUCLEOTIDE SEQUENCE</scope>
    <source>
        <strain evidence="2">CBS 690.94</strain>
    </source>
</reference>
<protein>
    <submittedName>
        <fullName evidence="2">Uncharacterized protein</fullName>
    </submittedName>
</protein>
<proteinExistence type="predicted"/>
<dbReference type="AlphaFoldDB" id="A0A9P4PSR0"/>